<dbReference type="Proteomes" id="UP001597135">
    <property type="component" value="Unassembled WGS sequence"/>
</dbReference>
<dbReference type="InterPro" id="IPR042272">
    <property type="entry name" value="ATP12_ATP_synth-F1-assembly_N"/>
</dbReference>
<evidence type="ECO:0000256" key="2">
    <source>
        <dbReference type="ARBA" id="ARBA00022946"/>
    </source>
</evidence>
<organism evidence="4 5">
    <name type="scientific">Litorisediminicola beolgyonensis</name>
    <dbReference type="NCBI Taxonomy" id="1173614"/>
    <lineage>
        <taxon>Bacteria</taxon>
        <taxon>Pseudomonadati</taxon>
        <taxon>Pseudomonadota</taxon>
        <taxon>Alphaproteobacteria</taxon>
        <taxon>Rhodobacterales</taxon>
        <taxon>Paracoccaceae</taxon>
        <taxon>Litorisediminicola</taxon>
    </lineage>
</organism>
<reference evidence="5" key="1">
    <citation type="journal article" date="2019" name="Int. J. Syst. Evol. Microbiol.">
        <title>The Global Catalogue of Microorganisms (GCM) 10K type strain sequencing project: providing services to taxonomists for standard genome sequencing and annotation.</title>
        <authorList>
            <consortium name="The Broad Institute Genomics Platform"/>
            <consortium name="The Broad Institute Genome Sequencing Center for Infectious Disease"/>
            <person name="Wu L."/>
            <person name="Ma J."/>
        </authorList>
    </citation>
    <scope>NUCLEOTIDE SEQUENCE [LARGE SCALE GENOMIC DNA]</scope>
    <source>
        <strain evidence="5">CCUG 62953</strain>
    </source>
</reference>
<dbReference type="PANTHER" id="PTHR21013">
    <property type="entry name" value="ATP SYNTHASE MITOCHONDRIAL F1 COMPLEX ASSEMBLY FACTOR 2/ATP12 PROTEIN, MITOCHONDRIAL PRECURSOR"/>
    <property type="match status" value="1"/>
</dbReference>
<evidence type="ECO:0000256" key="1">
    <source>
        <dbReference type="ARBA" id="ARBA00008231"/>
    </source>
</evidence>
<comment type="caution">
    <text evidence="4">The sequence shown here is derived from an EMBL/GenBank/DDBJ whole genome shotgun (WGS) entry which is preliminary data.</text>
</comment>
<gene>
    <name evidence="4" type="ORF">ACFQ4E_01295</name>
</gene>
<keyword evidence="3" id="KW-0143">Chaperone</keyword>
<sequence length="235" mass="26175">MSDWAPKRFWQETSVVDAEDGFEVRLDTRPVRTPAKQPLVLPSRALADAVAEEWQAQEERIDPRRMPVTRSANAAIDKVRPQQAEVAAMLSAYGDSDLLCYRAEGPAELVARQEAGWDPMLDWAAATFEARLEPRTGVMHAPQDPDALAKLAAAVARLDAFELAAFHDLVSLTGSLVLGLAAERGQDAETIWRLSRIDEEWQAELWGADDEATRVAEEKRTDFNHAVRFLTLLRA</sequence>
<keyword evidence="2" id="KW-0809">Transit peptide</keyword>
<dbReference type="Gene3D" id="1.10.3580.10">
    <property type="entry name" value="ATP12 ATPase"/>
    <property type="match status" value="1"/>
</dbReference>
<comment type="similarity">
    <text evidence="1">Belongs to the ATP12 family.</text>
</comment>
<evidence type="ECO:0000256" key="3">
    <source>
        <dbReference type="ARBA" id="ARBA00023186"/>
    </source>
</evidence>
<keyword evidence="5" id="KW-1185">Reference proteome</keyword>
<dbReference type="Pfam" id="PF07542">
    <property type="entry name" value="ATP12"/>
    <property type="match status" value="1"/>
</dbReference>
<accession>A0ABW3ZCY2</accession>
<protein>
    <submittedName>
        <fullName evidence="4">ATP12 family chaperone protein</fullName>
    </submittedName>
</protein>
<dbReference type="RefSeq" id="WP_386801107.1">
    <property type="nucleotide sequence ID" value="NZ_JBHTMU010000001.1"/>
</dbReference>
<dbReference type="EMBL" id="JBHTMU010000001">
    <property type="protein sequence ID" value="MFD1341051.1"/>
    <property type="molecule type" value="Genomic_DNA"/>
</dbReference>
<dbReference type="PANTHER" id="PTHR21013:SF10">
    <property type="entry name" value="ATP SYNTHASE MITOCHONDRIAL F1 COMPLEX ASSEMBLY FACTOR 2"/>
    <property type="match status" value="1"/>
</dbReference>
<dbReference type="InterPro" id="IPR023335">
    <property type="entry name" value="ATP12_ortho_dom_sf"/>
</dbReference>
<dbReference type="InterPro" id="IPR011419">
    <property type="entry name" value="ATP12_ATP_synth-F1-assembly"/>
</dbReference>
<evidence type="ECO:0000313" key="4">
    <source>
        <dbReference type="EMBL" id="MFD1341051.1"/>
    </source>
</evidence>
<dbReference type="SUPFAM" id="SSF160909">
    <property type="entry name" value="ATP12-like"/>
    <property type="match status" value="1"/>
</dbReference>
<proteinExistence type="inferred from homology"/>
<dbReference type="Gene3D" id="3.30.2180.10">
    <property type="entry name" value="ATP12-like"/>
    <property type="match status" value="1"/>
</dbReference>
<name>A0ABW3ZCY2_9RHOB</name>
<evidence type="ECO:0000313" key="5">
    <source>
        <dbReference type="Proteomes" id="UP001597135"/>
    </source>
</evidence>